<feature type="non-terminal residue" evidence="1">
    <location>
        <position position="278"/>
    </location>
</feature>
<dbReference type="EMBL" id="CAJVPW010004906">
    <property type="protein sequence ID" value="CAG8547042.1"/>
    <property type="molecule type" value="Genomic_DNA"/>
</dbReference>
<accession>A0ACA9LRR7</accession>
<gene>
    <name evidence="1" type="ORF">SPELUC_LOCUS5048</name>
</gene>
<name>A0ACA9LRR7_9GLOM</name>
<reference evidence="1" key="1">
    <citation type="submission" date="2021-06" db="EMBL/GenBank/DDBJ databases">
        <authorList>
            <person name="Kallberg Y."/>
            <person name="Tangrot J."/>
            <person name="Rosling A."/>
        </authorList>
    </citation>
    <scope>NUCLEOTIDE SEQUENCE</scope>
    <source>
        <strain evidence="1">28 12/20/2015</strain>
    </source>
</reference>
<evidence type="ECO:0000313" key="1">
    <source>
        <dbReference type="EMBL" id="CAG8547042.1"/>
    </source>
</evidence>
<dbReference type="Proteomes" id="UP000789366">
    <property type="component" value="Unassembled WGS sequence"/>
</dbReference>
<keyword evidence="2" id="KW-1185">Reference proteome</keyword>
<protein>
    <submittedName>
        <fullName evidence="1">7860_t:CDS:1</fullName>
    </submittedName>
</protein>
<evidence type="ECO:0000313" key="2">
    <source>
        <dbReference type="Proteomes" id="UP000789366"/>
    </source>
</evidence>
<organism evidence="1 2">
    <name type="scientific">Cetraspora pellucida</name>
    <dbReference type="NCBI Taxonomy" id="1433469"/>
    <lineage>
        <taxon>Eukaryota</taxon>
        <taxon>Fungi</taxon>
        <taxon>Fungi incertae sedis</taxon>
        <taxon>Mucoromycota</taxon>
        <taxon>Glomeromycotina</taxon>
        <taxon>Glomeromycetes</taxon>
        <taxon>Diversisporales</taxon>
        <taxon>Gigasporaceae</taxon>
        <taxon>Cetraspora</taxon>
    </lineage>
</organism>
<sequence>MDLNYKSGYRNHMYYKYLLTSRPKGVTLKGHSHIDKNDTALLDAYRAKEISDEYIIWMAGQGFTVVDHPSEVYRLPDAYECIDGNLPLHLVLDIDMRQKLDFMNPELSSLDGSKISHEDLLSRILIACVDIVYSDLKHLITLNAFVLASFSNASKCSWHIVYNYARFVDYRDLRGFVKKVANRVGKPYSEFIDIVSSVKKEYQELEDYLVQPKSDCSKIWSRTFSEEKLAKKEFKPIENNNALVKEANLVIAKYGWLQIRRIEKGFINFQAQSIKECP</sequence>
<comment type="caution">
    <text evidence="1">The sequence shown here is derived from an EMBL/GenBank/DDBJ whole genome shotgun (WGS) entry which is preliminary data.</text>
</comment>
<proteinExistence type="predicted"/>